<evidence type="ECO:0008006" key="6">
    <source>
        <dbReference type="Google" id="ProtNLM"/>
    </source>
</evidence>
<dbReference type="Proteomes" id="UP000051739">
    <property type="component" value="Unassembled WGS sequence"/>
</dbReference>
<dbReference type="Pfam" id="PF26334">
    <property type="entry name" value="Gtf3_N"/>
    <property type="match status" value="1"/>
</dbReference>
<dbReference type="AlphaFoldDB" id="A0A0R1V4R2"/>
<gene>
    <name evidence="4" type="ORF">FC60_GL001173</name>
</gene>
<dbReference type="Gene3D" id="3.40.50.2000">
    <property type="entry name" value="Glycogen Phosphorylase B"/>
    <property type="match status" value="2"/>
</dbReference>
<feature type="domain" description="Glucosyltransferase 3-like C-terminal" evidence="3">
    <location>
        <begin position="189"/>
        <end position="352"/>
    </location>
</feature>
<reference evidence="4 5" key="1">
    <citation type="journal article" date="2015" name="Genome Announc.">
        <title>Expanding the biotechnology potential of lactobacilli through comparative genomics of 213 strains and associated genera.</title>
        <authorList>
            <person name="Sun Z."/>
            <person name="Harris H.M."/>
            <person name="McCann A."/>
            <person name="Guo C."/>
            <person name="Argimon S."/>
            <person name="Zhang W."/>
            <person name="Yang X."/>
            <person name="Jeffery I.B."/>
            <person name="Cooney J.C."/>
            <person name="Kagawa T.F."/>
            <person name="Liu W."/>
            <person name="Song Y."/>
            <person name="Salvetti E."/>
            <person name="Wrobel A."/>
            <person name="Rasinkangas P."/>
            <person name="Parkhill J."/>
            <person name="Rea M.C."/>
            <person name="O'Sullivan O."/>
            <person name="Ritari J."/>
            <person name="Douillard F.P."/>
            <person name="Paul Ross R."/>
            <person name="Yang R."/>
            <person name="Briner A.E."/>
            <person name="Felis G.E."/>
            <person name="de Vos W.M."/>
            <person name="Barrangou R."/>
            <person name="Klaenhammer T.R."/>
            <person name="Caufield P.W."/>
            <person name="Cui Y."/>
            <person name="Zhang H."/>
            <person name="O'Toole P.W."/>
        </authorList>
    </citation>
    <scope>NUCLEOTIDE SEQUENCE [LARGE SCALE GENOMIC DNA]</scope>
    <source>
        <strain evidence="4 5">DSM 16045</strain>
    </source>
</reference>
<evidence type="ECO:0000259" key="3">
    <source>
        <dbReference type="Pfam" id="PF26337"/>
    </source>
</evidence>
<dbReference type="InterPro" id="IPR058592">
    <property type="entry name" value="Gtf3_C"/>
</dbReference>
<dbReference type="EMBL" id="AZFN01000030">
    <property type="protein sequence ID" value="KRM00606.1"/>
    <property type="molecule type" value="Genomic_DNA"/>
</dbReference>
<keyword evidence="1" id="KW-0808">Transferase</keyword>
<dbReference type="PATRIC" id="fig|1423749.3.peg.1196"/>
<dbReference type="Pfam" id="PF26337">
    <property type="entry name" value="Gtf3_C"/>
    <property type="match status" value="1"/>
</dbReference>
<dbReference type="SUPFAM" id="SSF53756">
    <property type="entry name" value="UDP-Glycosyltransferase/glycogen phosphorylase"/>
    <property type="match status" value="1"/>
</dbReference>
<sequence>MNYWVTEPNASLESGYPYWNEGASGKARFDVANGIKEVLDANKLYTYVYNWPEEPEDYFGRRFDGLLGGAKRDDIFFIQWPLSYTSDEYVQHLYDRIKGLGGRIVTVIHDLDSWRHPINFNEQRLQNVLANLNQSDGIIVHSKPMQERLEQDFRAHGLEHQPYFVILDLFGFQTVRNQYDWQHPFNREIDYAGNLVKAQFIKALSTDLKFNIYGQTDAADLSDQQRQNIKFQGSYDHEAIPQVLTGSFGLVWSSDSYPGVTGLTGEYERYNAPHKASMYLAADEPLIVARQAAIAPFVEKHGIGLVVDDLSQLKEAIDQLSEAEYHEMAERTHRIGNLIRQNFPIKRAVIEMIAKLEWN</sequence>
<dbReference type="PIRSF" id="PIRSF007023">
    <property type="entry name" value="UDP-Galf_transf"/>
    <property type="match status" value="1"/>
</dbReference>
<evidence type="ECO:0000259" key="2">
    <source>
        <dbReference type="Pfam" id="PF26334"/>
    </source>
</evidence>
<evidence type="ECO:0000313" key="5">
    <source>
        <dbReference type="Proteomes" id="UP000051739"/>
    </source>
</evidence>
<name>A0A0R1V4R2_9LACO</name>
<evidence type="ECO:0000313" key="4">
    <source>
        <dbReference type="EMBL" id="KRM00606.1"/>
    </source>
</evidence>
<protein>
    <recommendedName>
        <fullName evidence="6">Beta-1,6-galactofuranosyltransferase</fullName>
    </recommendedName>
</protein>
<organism evidence="4 5">
    <name type="scientific">Limosilactobacillus gastricus DSM 16045</name>
    <dbReference type="NCBI Taxonomy" id="1423749"/>
    <lineage>
        <taxon>Bacteria</taxon>
        <taxon>Bacillati</taxon>
        <taxon>Bacillota</taxon>
        <taxon>Bacilli</taxon>
        <taxon>Lactobacillales</taxon>
        <taxon>Lactobacillaceae</taxon>
        <taxon>Limosilactobacillus</taxon>
    </lineage>
</organism>
<comment type="caution">
    <text evidence="4">The sequence shown here is derived from an EMBL/GenBank/DDBJ whole genome shotgun (WGS) entry which is preliminary data.</text>
</comment>
<feature type="domain" description="Glucosyltransferase 3-like N-terminal" evidence="2">
    <location>
        <begin position="18"/>
        <end position="152"/>
    </location>
</feature>
<dbReference type="RefSeq" id="WP_056937953.1">
    <property type="nucleotide sequence ID" value="NZ_AZFN01000030.1"/>
</dbReference>
<evidence type="ECO:0000256" key="1">
    <source>
        <dbReference type="ARBA" id="ARBA00022679"/>
    </source>
</evidence>
<dbReference type="InterPro" id="IPR058591">
    <property type="entry name" value="Gtf3_N"/>
</dbReference>
<keyword evidence="5" id="KW-1185">Reference proteome</keyword>
<accession>A0A0R1V4R2</accession>
<proteinExistence type="predicted"/>